<keyword evidence="1" id="KW-0732">Signal</keyword>
<feature type="chain" id="PRO_5047062743" evidence="1">
    <location>
        <begin position="20"/>
        <end position="245"/>
    </location>
</feature>
<evidence type="ECO:0000256" key="1">
    <source>
        <dbReference type="SAM" id="SignalP"/>
    </source>
</evidence>
<sequence>MLFASALAFALAAPGQAGAPTPAVAVAIDPARRSLGLELAQLLNSEAMSRAQIDHMLSETFPAALAADAAFKELEKDYPGISRATLDAMRPIVTAEVVKGLPTLWNSLGAIYAEEFTEGELNEVLAFFRSPAGGRVIENMAREVTFGAELQAMLASEQNDISETAMRTGLAAGAVKAVRKLSEEDRKAVAAFGWTPAGAKLAATKKRILPVLTAWSNQTSPETDARMEKAMTEVIEKFIGKDTPK</sequence>
<protein>
    <submittedName>
        <fullName evidence="3">DUF2059 domain-containing protein</fullName>
    </submittedName>
</protein>
<dbReference type="Pfam" id="PF09832">
    <property type="entry name" value="DUF2059"/>
    <property type="match status" value="1"/>
</dbReference>
<comment type="caution">
    <text evidence="3">The sequence shown here is derived from an EMBL/GenBank/DDBJ whole genome shotgun (WGS) entry which is preliminary data.</text>
</comment>
<accession>A0ABU3NB21</accession>
<evidence type="ECO:0000313" key="3">
    <source>
        <dbReference type="EMBL" id="MDT8760610.1"/>
    </source>
</evidence>
<reference evidence="3" key="1">
    <citation type="submission" date="2022-04" db="EMBL/GenBank/DDBJ databases">
        <title>Tomato heritable bacteria conferring resistance against bacterial wilt.</title>
        <authorList>
            <person name="Yin J."/>
        </authorList>
    </citation>
    <scope>NUCLEOTIDE SEQUENCE</scope>
    <source>
        <strain evidence="3">Cra20</strain>
    </source>
</reference>
<evidence type="ECO:0000259" key="2">
    <source>
        <dbReference type="Pfam" id="PF09832"/>
    </source>
</evidence>
<gene>
    <name evidence="3" type="ORF">MZO42_18060</name>
</gene>
<dbReference type="InterPro" id="IPR018637">
    <property type="entry name" value="DUF2059"/>
</dbReference>
<dbReference type="EMBL" id="JALMLT010000005">
    <property type="protein sequence ID" value="MDT8760610.1"/>
    <property type="molecule type" value="Genomic_DNA"/>
</dbReference>
<proteinExistence type="predicted"/>
<feature type="domain" description="DUF2059" evidence="2">
    <location>
        <begin position="110"/>
        <end position="140"/>
    </location>
</feature>
<organism evidence="3">
    <name type="scientific">Sphingomonas psychrotolerans</name>
    <dbReference type="NCBI Taxonomy" id="1327635"/>
    <lineage>
        <taxon>Bacteria</taxon>
        <taxon>Pseudomonadati</taxon>
        <taxon>Pseudomonadota</taxon>
        <taxon>Alphaproteobacteria</taxon>
        <taxon>Sphingomonadales</taxon>
        <taxon>Sphingomonadaceae</taxon>
        <taxon>Sphingomonas</taxon>
    </lineage>
</organism>
<feature type="signal peptide" evidence="1">
    <location>
        <begin position="1"/>
        <end position="19"/>
    </location>
</feature>
<name>A0ABU3NB21_9SPHN</name>